<dbReference type="InterPro" id="IPR002404">
    <property type="entry name" value="IRS_PTB"/>
</dbReference>
<dbReference type="SUPFAM" id="SSF50729">
    <property type="entry name" value="PH domain-like"/>
    <property type="match status" value="2"/>
</dbReference>
<reference evidence="3 4" key="1">
    <citation type="submission" date="2024-11" db="EMBL/GenBank/DDBJ databases">
        <title>Chromosome-level genome assembly of the freshwater bivalve Anodonta woodiana.</title>
        <authorList>
            <person name="Chen X."/>
        </authorList>
    </citation>
    <scope>NUCLEOTIDE SEQUENCE [LARGE SCALE GENOMIC DNA]</scope>
    <source>
        <strain evidence="3">MN2024</strain>
        <tissue evidence="3">Gills</tissue>
    </source>
</reference>
<feature type="region of interest" description="Disordered" evidence="1">
    <location>
        <begin position="297"/>
        <end position="316"/>
    </location>
</feature>
<feature type="compositionally biased region" description="Basic and acidic residues" evidence="1">
    <location>
        <begin position="720"/>
        <end position="733"/>
    </location>
</feature>
<name>A0ABD3WCN9_SINWO</name>
<dbReference type="PANTHER" id="PTHR21258">
    <property type="entry name" value="DOCKING PROTEIN RELATED"/>
    <property type="match status" value="1"/>
</dbReference>
<dbReference type="PROSITE" id="PS50003">
    <property type="entry name" value="PH_DOMAIN"/>
    <property type="match status" value="1"/>
</dbReference>
<dbReference type="AlphaFoldDB" id="A0ABD3WCN9"/>
<evidence type="ECO:0000256" key="1">
    <source>
        <dbReference type="SAM" id="MobiDB-lite"/>
    </source>
</evidence>
<feature type="compositionally biased region" description="Polar residues" evidence="1">
    <location>
        <begin position="297"/>
        <end position="309"/>
    </location>
</feature>
<feature type="compositionally biased region" description="Polar residues" evidence="1">
    <location>
        <begin position="762"/>
        <end position="774"/>
    </location>
</feature>
<evidence type="ECO:0000313" key="4">
    <source>
        <dbReference type="Proteomes" id="UP001634394"/>
    </source>
</evidence>
<feature type="compositionally biased region" description="Basic and acidic residues" evidence="1">
    <location>
        <begin position="742"/>
        <end position="760"/>
    </location>
</feature>
<feature type="region of interest" description="Disordered" evidence="1">
    <location>
        <begin position="651"/>
        <end position="864"/>
    </location>
</feature>
<evidence type="ECO:0000259" key="2">
    <source>
        <dbReference type="PROSITE" id="PS50003"/>
    </source>
</evidence>
<dbReference type="PANTHER" id="PTHR21258:SF56">
    <property type="entry name" value="IRS-TYPE PTB DOMAIN-CONTAINING PROTEIN"/>
    <property type="match status" value="1"/>
</dbReference>
<feature type="compositionally biased region" description="Basic residues" evidence="1">
    <location>
        <begin position="709"/>
        <end position="719"/>
    </location>
</feature>
<dbReference type="SMART" id="SM01244">
    <property type="entry name" value="IRS"/>
    <property type="match status" value="1"/>
</dbReference>
<dbReference type="InterPro" id="IPR001849">
    <property type="entry name" value="PH_domain"/>
</dbReference>
<proteinExistence type="predicted"/>
<sequence length="888" mass="99708">MASASDGDIIYEDYLYKLCGQRRTLLWSKKNQWKQRYFILKRCLNRPVLEYYVKKPKHKKALPKVQIYLSSGYKVEKVTNLKSRAYVFELTTPETSLCLSADEQRGMDVFVFFLLIQSRLKEEIRDGIFSVLPENSESQRRVGAKGAKCILQVSPFGITMALQSCRSVLAQWPLKSIRSYESSGQGSLVLDIGRVAPMGDGQYIFHADSGQDDKIYDLIDKYVMDSLDKVQPNRRGTREEIEDYMIEAERLLALTTVKPSSPVEMSEIRQILHDSWSLDMNDKQQGTSKTVVHTRLANSRPSVDSTQSVVHPPLPPLPNRNILNLEMRNSPQVFKSDHFSRGGTPPSFDPSSHSPGRPPVPTPASKMHQGHTRSIPVVMQGREQKSYMRMQSSGSQFSSLSAFSPTSDNWSPPPPFQDVFQMGSISPEVLPSASSSHNSQSPFMMNGSDALQVDEQYLTAMHDDCATVNGQKSDSKVRNGANTTAAKQSERKMTRLRSVSCEGVDDYLRSVVYQEDGTFKSMNNILDEVNSDNDDDDEELLPEPFPRLQTFSGSINWSPDACFPENYYNIEGRKGEIDESPGLPVRELRKRYSENIRGWHKMRRSVSNPNFVRIASKEKLYEARLKAAKTPNNLESQRPQSKSLIDLLSDSLRRKPRNRSKPSSLSQPSSPNSRRASSLSNMARSFDKGSSQPDDFVSRTSIKGISVTKRSRSFRRMKHLEKNQAKDKSESSGESRPISSSEKSRSPEKLKSGMEGEKTGDGVSTQSPSRTSSDMNKESEESWVGHQSSQGSLLGSHTQHLQSIKGGSSQQLGGKGDNSWQSPDSKRNGNGTHLINYPRLSEKPPLPRQSSQEYSQNRARHHQDNKVMVENQNSAILDKHEALSATIV</sequence>
<feature type="compositionally biased region" description="Low complexity" evidence="1">
    <location>
        <begin position="785"/>
        <end position="812"/>
    </location>
</feature>
<organism evidence="3 4">
    <name type="scientific">Sinanodonta woodiana</name>
    <name type="common">Chinese pond mussel</name>
    <name type="synonym">Anodonta woodiana</name>
    <dbReference type="NCBI Taxonomy" id="1069815"/>
    <lineage>
        <taxon>Eukaryota</taxon>
        <taxon>Metazoa</taxon>
        <taxon>Spiralia</taxon>
        <taxon>Lophotrochozoa</taxon>
        <taxon>Mollusca</taxon>
        <taxon>Bivalvia</taxon>
        <taxon>Autobranchia</taxon>
        <taxon>Heteroconchia</taxon>
        <taxon>Palaeoheterodonta</taxon>
        <taxon>Unionida</taxon>
        <taxon>Unionoidea</taxon>
        <taxon>Unionidae</taxon>
        <taxon>Unioninae</taxon>
        <taxon>Sinanodonta</taxon>
    </lineage>
</organism>
<protein>
    <recommendedName>
        <fullName evidence="2">PH domain-containing protein</fullName>
    </recommendedName>
</protein>
<feature type="compositionally biased region" description="Polar residues" evidence="1">
    <location>
        <begin position="818"/>
        <end position="833"/>
    </location>
</feature>
<feature type="compositionally biased region" description="Polar residues" evidence="1">
    <location>
        <begin position="848"/>
        <end position="857"/>
    </location>
</feature>
<dbReference type="Pfam" id="PF02174">
    <property type="entry name" value="IRS"/>
    <property type="match status" value="1"/>
</dbReference>
<feature type="compositionally biased region" description="Polar residues" evidence="1">
    <location>
        <begin position="688"/>
        <end position="703"/>
    </location>
</feature>
<dbReference type="InterPro" id="IPR011993">
    <property type="entry name" value="PH-like_dom_sf"/>
</dbReference>
<dbReference type="Gene3D" id="2.30.29.30">
    <property type="entry name" value="Pleckstrin-homology domain (PH domain)/Phosphotyrosine-binding domain (PTB)"/>
    <property type="match status" value="2"/>
</dbReference>
<comment type="caution">
    <text evidence="3">The sequence shown here is derived from an EMBL/GenBank/DDBJ whole genome shotgun (WGS) entry which is preliminary data.</text>
</comment>
<accession>A0ABD3WCN9</accession>
<dbReference type="InterPro" id="IPR050996">
    <property type="entry name" value="Docking_Protein_DOK"/>
</dbReference>
<feature type="domain" description="PH" evidence="2">
    <location>
        <begin position="8"/>
        <end position="119"/>
    </location>
</feature>
<dbReference type="SMART" id="SM00233">
    <property type="entry name" value="PH"/>
    <property type="match status" value="1"/>
</dbReference>
<feature type="compositionally biased region" description="Low complexity" evidence="1">
    <location>
        <begin position="661"/>
        <end position="681"/>
    </location>
</feature>
<dbReference type="EMBL" id="JBJQND010000007">
    <property type="protein sequence ID" value="KAL3871671.1"/>
    <property type="molecule type" value="Genomic_DNA"/>
</dbReference>
<evidence type="ECO:0000313" key="3">
    <source>
        <dbReference type="EMBL" id="KAL3871671.1"/>
    </source>
</evidence>
<dbReference type="CDD" id="cd00821">
    <property type="entry name" value="PH"/>
    <property type="match status" value="1"/>
</dbReference>
<dbReference type="Pfam" id="PF00169">
    <property type="entry name" value="PH"/>
    <property type="match status" value="1"/>
</dbReference>
<gene>
    <name evidence="3" type="ORF">ACJMK2_039655</name>
</gene>
<dbReference type="Proteomes" id="UP001634394">
    <property type="component" value="Unassembled WGS sequence"/>
</dbReference>
<keyword evidence="4" id="KW-1185">Reference proteome</keyword>
<feature type="region of interest" description="Disordered" evidence="1">
    <location>
        <begin position="334"/>
        <end position="372"/>
    </location>
</feature>